<dbReference type="InterPro" id="IPR050568">
    <property type="entry name" value="Transcr_DNA_Rep_Reg"/>
</dbReference>
<keyword evidence="2" id="KW-0539">Nucleus</keyword>
<evidence type="ECO:0000256" key="3">
    <source>
        <dbReference type="SAM" id="MobiDB-lite"/>
    </source>
</evidence>
<gene>
    <name evidence="5" type="ORF">CYLTODRAFT_427471</name>
</gene>
<dbReference type="STRING" id="1314674.A0A0D7AT88"/>
<name>A0A0D7AT88_9AGAR</name>
<evidence type="ECO:0000256" key="1">
    <source>
        <dbReference type="ARBA" id="ARBA00004123"/>
    </source>
</evidence>
<dbReference type="Proteomes" id="UP000054007">
    <property type="component" value="Unassembled WGS sequence"/>
</dbReference>
<reference evidence="5 6" key="1">
    <citation type="journal article" date="2015" name="Fungal Genet. Biol.">
        <title>Evolution of novel wood decay mechanisms in Agaricales revealed by the genome sequences of Fistulina hepatica and Cylindrobasidium torrendii.</title>
        <authorList>
            <person name="Floudas D."/>
            <person name="Held B.W."/>
            <person name="Riley R."/>
            <person name="Nagy L.G."/>
            <person name="Koehler G."/>
            <person name="Ransdell A.S."/>
            <person name="Younus H."/>
            <person name="Chow J."/>
            <person name="Chiniquy J."/>
            <person name="Lipzen A."/>
            <person name="Tritt A."/>
            <person name="Sun H."/>
            <person name="Haridas S."/>
            <person name="LaButti K."/>
            <person name="Ohm R.A."/>
            <person name="Kues U."/>
            <person name="Blanchette R.A."/>
            <person name="Grigoriev I.V."/>
            <person name="Minto R.E."/>
            <person name="Hibbett D.S."/>
        </authorList>
    </citation>
    <scope>NUCLEOTIDE SEQUENCE [LARGE SCALE GENOMIC DNA]</scope>
    <source>
        <strain evidence="5 6">FP15055 ss-10</strain>
    </source>
</reference>
<feature type="compositionally biased region" description="Acidic residues" evidence="3">
    <location>
        <begin position="204"/>
        <end position="251"/>
    </location>
</feature>
<keyword evidence="6" id="KW-1185">Reference proteome</keyword>
<dbReference type="PANTHER" id="PTHR10252">
    <property type="entry name" value="HISTONE-LIKE TRANSCRIPTION FACTOR CCAAT-RELATED"/>
    <property type="match status" value="1"/>
</dbReference>
<dbReference type="PANTHER" id="PTHR10252:SF54">
    <property type="entry name" value="CHROMATIN ACCESSIBILITY COMPLEX PROTEIN 1"/>
    <property type="match status" value="1"/>
</dbReference>
<dbReference type="InterPro" id="IPR009072">
    <property type="entry name" value="Histone-fold"/>
</dbReference>
<comment type="subcellular location">
    <subcellularLocation>
        <location evidence="1">Nucleus</location>
    </subcellularLocation>
</comment>
<dbReference type="GO" id="GO:0005634">
    <property type="term" value="C:nucleus"/>
    <property type="evidence" value="ECO:0007669"/>
    <property type="project" value="UniProtKB-SubCell"/>
</dbReference>
<evidence type="ECO:0000313" key="6">
    <source>
        <dbReference type="Proteomes" id="UP000054007"/>
    </source>
</evidence>
<evidence type="ECO:0000259" key="4">
    <source>
        <dbReference type="Pfam" id="PF00808"/>
    </source>
</evidence>
<dbReference type="GO" id="GO:0046982">
    <property type="term" value="F:protein heterodimerization activity"/>
    <property type="evidence" value="ECO:0007669"/>
    <property type="project" value="InterPro"/>
</dbReference>
<organism evidence="5 6">
    <name type="scientific">Cylindrobasidium torrendii FP15055 ss-10</name>
    <dbReference type="NCBI Taxonomy" id="1314674"/>
    <lineage>
        <taxon>Eukaryota</taxon>
        <taxon>Fungi</taxon>
        <taxon>Dikarya</taxon>
        <taxon>Basidiomycota</taxon>
        <taxon>Agaricomycotina</taxon>
        <taxon>Agaricomycetes</taxon>
        <taxon>Agaricomycetidae</taxon>
        <taxon>Agaricales</taxon>
        <taxon>Marasmiineae</taxon>
        <taxon>Physalacriaceae</taxon>
        <taxon>Cylindrobasidium</taxon>
    </lineage>
</organism>
<dbReference type="Pfam" id="PF00808">
    <property type="entry name" value="CBFD_NFYB_HMF"/>
    <property type="match status" value="1"/>
</dbReference>
<evidence type="ECO:0000256" key="2">
    <source>
        <dbReference type="ARBA" id="ARBA00023242"/>
    </source>
</evidence>
<feature type="region of interest" description="Disordered" evidence="3">
    <location>
        <begin position="172"/>
        <end position="251"/>
    </location>
</feature>
<feature type="region of interest" description="Disordered" evidence="3">
    <location>
        <begin position="1"/>
        <end position="71"/>
    </location>
</feature>
<accession>A0A0D7AT88</accession>
<protein>
    <submittedName>
        <fullName evidence="5">Histone-fold-containing protein</fullName>
    </submittedName>
</protein>
<dbReference type="Gene3D" id="1.10.20.10">
    <property type="entry name" value="Histone, subunit A"/>
    <property type="match status" value="1"/>
</dbReference>
<dbReference type="OrthoDB" id="636685at2759"/>
<feature type="compositionally biased region" description="Low complexity" evidence="3">
    <location>
        <begin position="30"/>
        <end position="52"/>
    </location>
</feature>
<dbReference type="SUPFAM" id="SSF47113">
    <property type="entry name" value="Histone-fold"/>
    <property type="match status" value="1"/>
</dbReference>
<dbReference type="CDD" id="cd23645">
    <property type="entry name" value="HFD_Dpb3-like"/>
    <property type="match status" value="1"/>
</dbReference>
<sequence length="251" mass="27883">MADEDMLMDDPASRASGSVPYDEDDPFQDSISSYPRRSPSPEQEQAPAQPESVSEIERAPRKKREKKPQVQLERQLGKSLFPVSRVQKIIKADKEIPIVSKEANFLISRATEAFIERLCESAAGVAQRSNRATVQHRDLATVVRKADEFLFLEDIIPWSLSDAVAPKKKTKKVAVAPEGQSTLATHFKGKGKEQDDGPTAKPGEEDDTEDEDEDEPEADEEELASEAEDADGKEDEDEDVVMNEDESTLQP</sequence>
<dbReference type="InterPro" id="IPR003958">
    <property type="entry name" value="CBFA_NFYB_domain"/>
</dbReference>
<proteinExistence type="predicted"/>
<evidence type="ECO:0000313" key="5">
    <source>
        <dbReference type="EMBL" id="KIY61588.1"/>
    </source>
</evidence>
<dbReference type="AlphaFoldDB" id="A0A0D7AT88"/>
<dbReference type="EMBL" id="KN880911">
    <property type="protein sequence ID" value="KIY61588.1"/>
    <property type="molecule type" value="Genomic_DNA"/>
</dbReference>
<feature type="domain" description="Transcription factor CBF/NF-Y/archaeal histone" evidence="4">
    <location>
        <begin position="81"/>
        <end position="143"/>
    </location>
</feature>